<evidence type="ECO:0000313" key="8">
    <source>
        <dbReference type="Proteomes" id="UP001652660"/>
    </source>
</evidence>
<dbReference type="InterPro" id="IPR004333">
    <property type="entry name" value="SBP_dom"/>
</dbReference>
<evidence type="ECO:0000313" key="9">
    <source>
        <dbReference type="RefSeq" id="XP_071922502.1"/>
    </source>
</evidence>
<sequence>MEARTRLGLGGQAELLTRAVGSGDSKAAANKRSNLEWDLNDWKWDEDLFLATPLINSSSTTSPLINYHPQQSTHFFPLETGGVNNHYHHLDVAAGSSSSTSSSCSDEFKNLGGGVGAGSRRELDKRRRVLVVRDDNLEDEAAPASLALKLNSRGGRDCYTPECERDASGKKTKAAATAASRAICQVEDCKADLTKAKDYHRRHKVCEMHSKASRALVANVMQRFCQQCSRFHALQEFDEGKRSCRRRLAGHNKRRRKTQPDPMANETSSNDSQASGYLLMCIVKILSHIHSGKTNQTDDQELLSHLLRSLGGHGALHGDKDISRLLQLPQNFPNNGAEMVSALLANGTQGLPISKHPEMSQNILHNRDVQVEDLPTSSSQPTQSSVAYVQVNENHVERNKLNNFDLNDAYIDLEAAIEDLERSPVPVDVAPSNLEYHSWMRQNSHQSSPPQTSGNSDSASAPSPSSSSADARSRTDRIVFKLFGKQPSDFPGSLRGQILDWLSHSPTDIESYIRPGCIVLTIYLCTSVLAWEELSHNLGSSLSRLLNVSDDGSFWRTGWIYARVQNRIVFICSGRIVVETSLPSQSSYYGAIVSVKPIAVPPSERAEFTITGVNLSRPSTRILGALRGTYVLFEDNGQSLEHIDSFKEHDELQCLNFACSIPVVTGRGFLELEDLGLSSSFFPFIVAEKDVCSEIRMLESEMELPETDCLGVKTESRKLGMDFIHEFGWLLHRSQLKSKLGHSDQNSHPFAFTRFKWIIQFSADHGWCAVVKKLLDLLLDGNIGAREQPLLSSAMFEMGLLHRAVRRNSRPLVELLLRYVPERIANELSLEYASLVGSEGSPLFRPDAVGPAGLTPLHVAAGTDGSEDVLNALTNDPGQVAVEAWKNARDNNGFTPEDYARLRGHYSYVHLVRRKIHKKILVGHVAVVDISNAVSSGWTKQNEGEEARKTSFEIARSEIGSAGLHRCRLCDRKFVATGGGNGSPLYRPGMLSMVAIAAVCVCVALLFKSSPEVLFVFRPFRWEMLDYGSW</sequence>
<evidence type="ECO:0000256" key="1">
    <source>
        <dbReference type="ARBA" id="ARBA00022723"/>
    </source>
</evidence>
<keyword evidence="2 4" id="KW-0863">Zinc-finger</keyword>
<feature type="domain" description="SBP-type" evidence="7">
    <location>
        <begin position="181"/>
        <end position="258"/>
    </location>
</feature>
<dbReference type="SUPFAM" id="SSF103612">
    <property type="entry name" value="SBT domain"/>
    <property type="match status" value="1"/>
</dbReference>
<dbReference type="InterPro" id="IPR036893">
    <property type="entry name" value="SBP_sf"/>
</dbReference>
<dbReference type="Gene3D" id="4.10.1100.10">
    <property type="entry name" value="Transcription factor, SBP-box domain"/>
    <property type="match status" value="1"/>
</dbReference>
<evidence type="ECO:0000256" key="4">
    <source>
        <dbReference type="PROSITE-ProRule" id="PRU00470"/>
    </source>
</evidence>
<protein>
    <submittedName>
        <fullName evidence="9 10">Squamosa promoter-binding-like protein 1 isoform X1</fullName>
    </submittedName>
</protein>
<feature type="compositionally biased region" description="Low complexity" evidence="5">
    <location>
        <begin position="456"/>
        <end position="470"/>
    </location>
</feature>
<evidence type="ECO:0000256" key="2">
    <source>
        <dbReference type="ARBA" id="ARBA00022771"/>
    </source>
</evidence>
<dbReference type="Proteomes" id="UP001652660">
    <property type="component" value="Chromosome 1e"/>
</dbReference>
<keyword evidence="6" id="KW-1133">Transmembrane helix</keyword>
<proteinExistence type="predicted"/>
<dbReference type="PANTHER" id="PTHR31251:SF132">
    <property type="entry name" value="SQUAMOSA PROMOTER-BINDING-LIKE PROTEIN 1-RELATED"/>
    <property type="match status" value="1"/>
</dbReference>
<gene>
    <name evidence="9 10" type="primary">LOC113736033</name>
</gene>
<evidence type="ECO:0000313" key="10">
    <source>
        <dbReference type="RefSeq" id="XP_071922511.1"/>
    </source>
</evidence>
<feature type="transmembrane region" description="Helical" evidence="6">
    <location>
        <begin position="989"/>
        <end position="1007"/>
    </location>
</feature>
<dbReference type="InterPro" id="IPR044817">
    <property type="entry name" value="SBP-like"/>
</dbReference>
<evidence type="ECO:0000259" key="7">
    <source>
        <dbReference type="PROSITE" id="PS51141"/>
    </source>
</evidence>
<reference evidence="9 10" key="2">
    <citation type="submission" date="2025-05" db="UniProtKB">
        <authorList>
            <consortium name="RefSeq"/>
        </authorList>
    </citation>
    <scope>IDENTIFICATION</scope>
    <source>
        <tissue evidence="9 10">Leaves</tissue>
    </source>
</reference>
<dbReference type="RefSeq" id="XP_071922502.1">
    <property type="nucleotide sequence ID" value="XM_072066401.1"/>
</dbReference>
<organism evidence="8 9">
    <name type="scientific">Coffea arabica</name>
    <name type="common">Arabian coffee</name>
    <dbReference type="NCBI Taxonomy" id="13443"/>
    <lineage>
        <taxon>Eukaryota</taxon>
        <taxon>Viridiplantae</taxon>
        <taxon>Streptophyta</taxon>
        <taxon>Embryophyta</taxon>
        <taxon>Tracheophyta</taxon>
        <taxon>Spermatophyta</taxon>
        <taxon>Magnoliopsida</taxon>
        <taxon>eudicotyledons</taxon>
        <taxon>Gunneridae</taxon>
        <taxon>Pentapetalae</taxon>
        <taxon>asterids</taxon>
        <taxon>lamiids</taxon>
        <taxon>Gentianales</taxon>
        <taxon>Rubiaceae</taxon>
        <taxon>Ixoroideae</taxon>
        <taxon>Gardenieae complex</taxon>
        <taxon>Bertiereae - Coffeeae clade</taxon>
        <taxon>Coffeeae</taxon>
        <taxon>Coffea</taxon>
    </lineage>
</organism>
<dbReference type="InterPro" id="IPR036770">
    <property type="entry name" value="Ankyrin_rpt-contain_sf"/>
</dbReference>
<feature type="compositionally biased region" description="Polar residues" evidence="5">
    <location>
        <begin position="441"/>
        <end position="455"/>
    </location>
</feature>
<dbReference type="PANTHER" id="PTHR31251">
    <property type="entry name" value="SQUAMOSA PROMOTER-BINDING-LIKE PROTEIN 4"/>
    <property type="match status" value="1"/>
</dbReference>
<dbReference type="GeneID" id="113736033"/>
<feature type="region of interest" description="Disordered" evidence="5">
    <location>
        <begin position="247"/>
        <end position="271"/>
    </location>
</feature>
<dbReference type="RefSeq" id="XP_071922511.1">
    <property type="nucleotide sequence ID" value="XM_072066410.1"/>
</dbReference>
<evidence type="ECO:0000256" key="3">
    <source>
        <dbReference type="ARBA" id="ARBA00022833"/>
    </source>
</evidence>
<keyword evidence="6" id="KW-0472">Membrane</keyword>
<keyword evidence="1" id="KW-0479">Metal-binding</keyword>
<accession>A0ABM4VSK8</accession>
<feature type="region of interest" description="Disordered" evidence="5">
    <location>
        <begin position="441"/>
        <end position="472"/>
    </location>
</feature>
<evidence type="ECO:0000256" key="5">
    <source>
        <dbReference type="SAM" id="MobiDB-lite"/>
    </source>
</evidence>
<dbReference type="Pfam" id="PF26102">
    <property type="entry name" value="Ig_SPL7"/>
    <property type="match status" value="1"/>
</dbReference>
<feature type="compositionally biased region" description="Basic residues" evidence="5">
    <location>
        <begin position="247"/>
        <end position="257"/>
    </location>
</feature>
<dbReference type="Gene3D" id="1.25.40.20">
    <property type="entry name" value="Ankyrin repeat-containing domain"/>
    <property type="match status" value="1"/>
</dbReference>
<keyword evidence="6" id="KW-0812">Transmembrane</keyword>
<keyword evidence="8" id="KW-1185">Reference proteome</keyword>
<keyword evidence="3" id="KW-0862">Zinc</keyword>
<name>A0ABM4VSK8_COFAR</name>
<dbReference type="Pfam" id="PF03110">
    <property type="entry name" value="SBP"/>
    <property type="match status" value="1"/>
</dbReference>
<reference evidence="8" key="1">
    <citation type="journal article" date="2025" name="Foods">
        <title>Unveiling the Microbial Signatures of Arabica Coffee Cherries: Insights into Ripeness Specific Diversity, Functional Traits, and Implications for Quality and Safety.</title>
        <authorList>
            <consortium name="RefSeq"/>
            <person name="Tenea G.N."/>
            <person name="Cifuentes V."/>
            <person name="Reyes P."/>
            <person name="Cevallos-Vallejos M."/>
        </authorList>
    </citation>
    <scope>NUCLEOTIDE SEQUENCE [LARGE SCALE GENOMIC DNA]</scope>
</reference>
<dbReference type="SUPFAM" id="SSF48403">
    <property type="entry name" value="Ankyrin repeat"/>
    <property type="match status" value="1"/>
</dbReference>
<dbReference type="PROSITE" id="PS51141">
    <property type="entry name" value="ZF_SBP"/>
    <property type="match status" value="1"/>
</dbReference>
<evidence type="ECO:0000256" key="6">
    <source>
        <dbReference type="SAM" id="Phobius"/>
    </source>
</evidence>